<evidence type="ECO:0000313" key="2">
    <source>
        <dbReference type="Proteomes" id="UP000325292"/>
    </source>
</evidence>
<keyword evidence="2" id="KW-1185">Reference proteome</keyword>
<reference evidence="1 2" key="1">
    <citation type="journal article" date="2019" name="Sci. Rep.">
        <title>Sulfobacillus thermotolerans: new insights into resistance and metabolic capacities of acidophilic chemolithotrophs.</title>
        <authorList>
            <person name="Panyushkina A.E."/>
            <person name="Babenko V.V."/>
            <person name="Nikitina A.S."/>
            <person name="Selezneva O.V."/>
            <person name="Tsaplina I.A."/>
            <person name="Letarova M.A."/>
            <person name="Kostryukova E.S."/>
            <person name="Letarov A.V."/>
        </authorList>
    </citation>
    <scope>NUCLEOTIDE SEQUENCE [LARGE SCALE GENOMIC DNA]</scope>
    <source>
        <strain evidence="1 2">Kr1</strain>
    </source>
</reference>
<gene>
    <name evidence="1" type="ORF">BXT84_01190</name>
</gene>
<sequence>MGFFDALFGRTKIPEGKTDQLFALSTALLDLETRLDSTFAGQAAIILRTVDNSGYESLEKDVQQILTLGGKDMPVTAHHVDDQQGYRWIVFEGKDPEDVINALHLTADMLKQAGYGDSLLAAMFAFTPSWYLIYTYRRAAFYPFVPQLSHRRDQAREFRIAQTLKPFMPIEKDPERWYALWDPPL</sequence>
<dbReference type="EMBL" id="CP019454">
    <property type="protein sequence ID" value="AUW92742.1"/>
    <property type="molecule type" value="Genomic_DNA"/>
</dbReference>
<accession>A0ABN5GWA1</accession>
<organism evidence="1 2">
    <name type="scientific">Sulfobacillus thermotolerans</name>
    <dbReference type="NCBI Taxonomy" id="338644"/>
    <lineage>
        <taxon>Bacteria</taxon>
        <taxon>Bacillati</taxon>
        <taxon>Bacillota</taxon>
        <taxon>Clostridia</taxon>
        <taxon>Eubacteriales</taxon>
        <taxon>Clostridiales Family XVII. Incertae Sedis</taxon>
        <taxon>Sulfobacillus</taxon>
    </lineage>
</organism>
<proteinExistence type="predicted"/>
<dbReference type="Pfam" id="PF22742">
    <property type="entry name" value="PspAB"/>
    <property type="match status" value="1"/>
</dbReference>
<evidence type="ECO:0000313" key="1">
    <source>
        <dbReference type="EMBL" id="AUW92742.1"/>
    </source>
</evidence>
<dbReference type="InterPro" id="IPR054383">
    <property type="entry name" value="PspAB-like"/>
</dbReference>
<dbReference type="Proteomes" id="UP000325292">
    <property type="component" value="Chromosome"/>
</dbReference>
<name>A0ABN5GWA1_9FIRM</name>
<protein>
    <submittedName>
        <fullName evidence="1">Uncharacterized protein</fullName>
    </submittedName>
</protein>